<evidence type="ECO:0000313" key="4">
    <source>
        <dbReference type="Proteomes" id="UP000465778"/>
    </source>
</evidence>
<evidence type="ECO:0000313" key="3">
    <source>
        <dbReference type="EMBL" id="KAF0823887.1"/>
    </source>
</evidence>
<dbReference type="EMBL" id="VDEM01000022">
    <property type="protein sequence ID" value="KAF0823887.1"/>
    <property type="molecule type" value="Genomic_DNA"/>
</dbReference>
<dbReference type="OrthoDB" id="2942082at2"/>
<dbReference type="Proteomes" id="UP000465778">
    <property type="component" value="Unassembled WGS sequence"/>
</dbReference>
<reference evidence="3 4" key="1">
    <citation type="journal article" date="2020" name="G3 (Bethesda)">
        <title>Whole Genome Sequencing and Comparative Genomics of Two Nematicidal Bacillus Strains Reveals a Wide Range of Possible Virulence Factors.</title>
        <authorList>
            <person name="Susic N."/>
            <person name="Janezic S."/>
            <person name="Rupnik M."/>
            <person name="Geric Stare B."/>
        </authorList>
    </citation>
    <scope>NUCLEOTIDE SEQUENCE [LARGE SCALE GENOMIC DNA]</scope>
    <source>
        <strain evidence="3 4">I-1582</strain>
    </source>
</reference>
<dbReference type="Pfam" id="PF00011">
    <property type="entry name" value="HSP20"/>
    <property type="match status" value="1"/>
</dbReference>
<evidence type="ECO:0000256" key="2">
    <source>
        <dbReference type="RuleBase" id="RU003616"/>
    </source>
</evidence>
<dbReference type="SUPFAM" id="SSF49764">
    <property type="entry name" value="HSP20-like chaperones"/>
    <property type="match status" value="1"/>
</dbReference>
<dbReference type="InterPro" id="IPR008978">
    <property type="entry name" value="HSP20-like_chaperone"/>
</dbReference>
<proteinExistence type="inferred from homology"/>
<evidence type="ECO:0000256" key="1">
    <source>
        <dbReference type="PROSITE-ProRule" id="PRU00285"/>
    </source>
</evidence>
<dbReference type="RefSeq" id="WP_061790830.1">
    <property type="nucleotide sequence ID" value="NZ_JABVDD010000028.1"/>
</dbReference>
<accession>A0A380XQ49</accession>
<comment type="caution">
    <text evidence="3">The sequence shown here is derived from an EMBL/GenBank/DDBJ whole genome shotgun (WGS) entry which is preliminary data.</text>
</comment>
<sequence>MNKKEDFHPFNLSELEKWMEDYYLDPLSSYLDQITFRIDLYDTEAQIIVEALLTGCASKDVTVSLKEDSVIIKAAKIDDTEAIRRGHPCMRKVKLPFSVVNKMVRAEFANEILEIFINKNEAGPGCNREIIIDL</sequence>
<dbReference type="Gene3D" id="2.60.40.790">
    <property type="match status" value="1"/>
</dbReference>
<dbReference type="CDD" id="cd00298">
    <property type="entry name" value="ACD_sHsps_p23-like"/>
    <property type="match status" value="1"/>
</dbReference>
<organism evidence="3 4">
    <name type="scientific">Cytobacillus firmus</name>
    <name type="common">Bacillus firmus</name>
    <dbReference type="NCBI Taxonomy" id="1399"/>
    <lineage>
        <taxon>Bacteria</taxon>
        <taxon>Bacillati</taxon>
        <taxon>Bacillota</taxon>
        <taxon>Bacilli</taxon>
        <taxon>Bacillales</taxon>
        <taxon>Bacillaceae</taxon>
        <taxon>Cytobacillus</taxon>
    </lineage>
</organism>
<dbReference type="PROSITE" id="PS01031">
    <property type="entry name" value="SHSP"/>
    <property type="match status" value="1"/>
</dbReference>
<name>A0A380XQ49_CYTFI</name>
<gene>
    <name evidence="3" type="ORF">KIS1582_2261</name>
</gene>
<dbReference type="AlphaFoldDB" id="A0A380XQ49"/>
<protein>
    <submittedName>
        <fullName evidence="3">Zinc uptake regulation protein ZUR</fullName>
    </submittedName>
</protein>
<dbReference type="InterPro" id="IPR002068">
    <property type="entry name" value="A-crystallin/Hsp20_dom"/>
</dbReference>
<comment type="similarity">
    <text evidence="1 2">Belongs to the small heat shock protein (HSP20) family.</text>
</comment>
<dbReference type="GeneID" id="67523935"/>